<keyword evidence="1" id="KW-0418">Kinase</keyword>
<dbReference type="Pfam" id="PF13581">
    <property type="entry name" value="HATPase_c_2"/>
    <property type="match status" value="1"/>
</dbReference>
<dbReference type="EMBL" id="JAZEWV010000012">
    <property type="protein sequence ID" value="MEE4543689.1"/>
    <property type="molecule type" value="Genomic_DNA"/>
</dbReference>
<dbReference type="PANTHER" id="PTHR35526">
    <property type="entry name" value="ANTI-SIGMA-F FACTOR RSBW-RELATED"/>
    <property type="match status" value="1"/>
</dbReference>
<protein>
    <submittedName>
        <fullName evidence="3">ATP-binding protein</fullName>
    </submittedName>
</protein>
<dbReference type="Gene3D" id="3.30.565.10">
    <property type="entry name" value="Histidine kinase-like ATPase, C-terminal domain"/>
    <property type="match status" value="1"/>
</dbReference>
<gene>
    <name evidence="3" type="ORF">V2S66_17135</name>
</gene>
<feature type="domain" description="Histidine kinase/HSP90-like ATPase" evidence="2">
    <location>
        <begin position="31"/>
        <end position="135"/>
    </location>
</feature>
<evidence type="ECO:0000256" key="1">
    <source>
        <dbReference type="ARBA" id="ARBA00022527"/>
    </source>
</evidence>
<dbReference type="InterPro" id="IPR003594">
    <property type="entry name" value="HATPase_dom"/>
</dbReference>
<dbReference type="SUPFAM" id="SSF55874">
    <property type="entry name" value="ATPase domain of HSP90 chaperone/DNA topoisomerase II/histidine kinase"/>
    <property type="match status" value="1"/>
</dbReference>
<dbReference type="InterPro" id="IPR036890">
    <property type="entry name" value="HATPase_C_sf"/>
</dbReference>
<keyword evidence="1" id="KW-0808">Transferase</keyword>
<proteinExistence type="predicted"/>
<evidence type="ECO:0000313" key="4">
    <source>
        <dbReference type="Proteomes" id="UP001344658"/>
    </source>
</evidence>
<dbReference type="GO" id="GO:0005524">
    <property type="term" value="F:ATP binding"/>
    <property type="evidence" value="ECO:0007669"/>
    <property type="project" value="UniProtKB-KW"/>
</dbReference>
<accession>A0ABU7PD19</accession>
<organism evidence="3 4">
    <name type="scientific">Actinacidiphila polyblastidii</name>
    <dbReference type="NCBI Taxonomy" id="3110430"/>
    <lineage>
        <taxon>Bacteria</taxon>
        <taxon>Bacillati</taxon>
        <taxon>Actinomycetota</taxon>
        <taxon>Actinomycetes</taxon>
        <taxon>Kitasatosporales</taxon>
        <taxon>Streptomycetaceae</taxon>
        <taxon>Actinacidiphila</taxon>
    </lineage>
</organism>
<dbReference type="Proteomes" id="UP001344658">
    <property type="component" value="Unassembled WGS sequence"/>
</dbReference>
<dbReference type="InterPro" id="IPR050267">
    <property type="entry name" value="Anti-sigma-factor_SerPK"/>
</dbReference>
<dbReference type="CDD" id="cd16936">
    <property type="entry name" value="HATPase_RsbW-like"/>
    <property type="match status" value="1"/>
</dbReference>
<dbReference type="RefSeq" id="WP_330796348.1">
    <property type="nucleotide sequence ID" value="NZ_JAZEWV010000012.1"/>
</dbReference>
<comment type="caution">
    <text evidence="3">The sequence shown here is derived from an EMBL/GenBank/DDBJ whole genome shotgun (WGS) entry which is preliminary data.</text>
</comment>
<evidence type="ECO:0000259" key="2">
    <source>
        <dbReference type="Pfam" id="PF13581"/>
    </source>
</evidence>
<sequence>MKVRSLRALTEPARLVDQPVVAANYERVPSACPAARTLVAGALRAWGLADLTDADLVLSELVSNAIRHAEGDGMRVTALRLSGRRVRIGVIDRGRGRPTVQALTADGESGRGMWLVASLSAAWGVQVLPGGKCVWSEMEGPWRA</sequence>
<keyword evidence="1" id="KW-0723">Serine/threonine-protein kinase</keyword>
<reference evidence="3 4" key="1">
    <citation type="submission" date="2023-12" db="EMBL/GenBank/DDBJ databases">
        <title>Streptomyces sp. V4-01.</title>
        <authorList>
            <person name="Somphong A."/>
            <person name="Phongsopitanun W."/>
        </authorList>
    </citation>
    <scope>NUCLEOTIDE SEQUENCE [LARGE SCALE GENOMIC DNA]</scope>
    <source>
        <strain evidence="3 4">V4-01</strain>
    </source>
</reference>
<name>A0ABU7PD19_9ACTN</name>
<evidence type="ECO:0000313" key="3">
    <source>
        <dbReference type="EMBL" id="MEE4543689.1"/>
    </source>
</evidence>
<keyword evidence="3" id="KW-0547">Nucleotide-binding</keyword>
<keyword evidence="4" id="KW-1185">Reference proteome</keyword>
<dbReference type="PANTHER" id="PTHR35526:SF3">
    <property type="entry name" value="ANTI-SIGMA-F FACTOR RSBW"/>
    <property type="match status" value="1"/>
</dbReference>
<keyword evidence="3" id="KW-0067">ATP-binding</keyword>